<dbReference type="EMBL" id="CAJRAY010000005">
    <property type="protein sequence ID" value="CAG5077266.1"/>
    <property type="molecule type" value="Genomic_DNA"/>
</dbReference>
<keyword evidence="3" id="KW-1185">Reference proteome</keyword>
<reference evidence="2 3" key="1">
    <citation type="submission" date="2021-04" db="EMBL/GenBank/DDBJ databases">
        <authorList>
            <person name="Rakotoarivonina H."/>
        </authorList>
    </citation>
    <scope>NUCLEOTIDE SEQUENCE [LARGE SCALE GENOMIC DNA]</scope>
    <source>
        <strain evidence="2 3">XE</strain>
    </source>
</reference>
<evidence type="ECO:0000256" key="1">
    <source>
        <dbReference type="SAM" id="Phobius"/>
    </source>
</evidence>
<keyword evidence="1" id="KW-0472">Membrane</keyword>
<comment type="caution">
    <text evidence="2">The sequence shown here is derived from an EMBL/GenBank/DDBJ whole genome shotgun (WGS) entry which is preliminary data.</text>
</comment>
<evidence type="ECO:0000313" key="3">
    <source>
        <dbReference type="Proteomes" id="UP000681526"/>
    </source>
</evidence>
<feature type="transmembrane region" description="Helical" evidence="1">
    <location>
        <begin position="30"/>
        <end position="50"/>
    </location>
</feature>
<keyword evidence="1" id="KW-0812">Transmembrane</keyword>
<protein>
    <submittedName>
        <fullName evidence="2">Uncharacterized protein</fullName>
    </submittedName>
</protein>
<evidence type="ECO:0000313" key="2">
    <source>
        <dbReference type="EMBL" id="CAG5077266.1"/>
    </source>
</evidence>
<dbReference type="Proteomes" id="UP000681526">
    <property type="component" value="Unassembled WGS sequence"/>
</dbReference>
<sequence>MVGGILYTVERIVFYIFYYLYVSRIPEKPYLWSNVFVLLFLVIGLILIFIDLINRKKGKNNASI</sequence>
<gene>
    <name evidence="2" type="primary">txxe-16</name>
    <name evidence="2" type="ORF">TXXE_01360</name>
</gene>
<accession>A0ABM8UZQ5</accession>
<organism evidence="2 3">
    <name type="scientific">Thermobacillus xylanilyticus</name>
    <dbReference type="NCBI Taxonomy" id="76633"/>
    <lineage>
        <taxon>Bacteria</taxon>
        <taxon>Bacillati</taxon>
        <taxon>Bacillota</taxon>
        <taxon>Bacilli</taxon>
        <taxon>Bacillales</taxon>
        <taxon>Paenibacillaceae</taxon>
        <taxon>Thermobacillus</taxon>
    </lineage>
</organism>
<proteinExistence type="predicted"/>
<keyword evidence="1" id="KW-1133">Transmembrane helix</keyword>
<name>A0ABM8UZQ5_THEXY</name>